<evidence type="ECO:0000313" key="2">
    <source>
        <dbReference type="Proteomes" id="UP000252107"/>
    </source>
</evidence>
<protein>
    <submittedName>
        <fullName evidence="1">Uncharacterized protein</fullName>
    </submittedName>
</protein>
<accession>A0A367QV27</accession>
<comment type="caution">
    <text evidence="1">The sequence shown here is derived from an EMBL/GenBank/DDBJ whole genome shotgun (WGS) entry which is preliminary data.</text>
</comment>
<proteinExistence type="predicted"/>
<dbReference type="Proteomes" id="UP000252107">
    <property type="component" value="Unassembled WGS sequence"/>
</dbReference>
<dbReference type="AlphaFoldDB" id="A0A367QV27"/>
<name>A0A367QV27_9NOSO</name>
<dbReference type="EMBL" id="LXQD01000300">
    <property type="protein sequence ID" value="RCJ28047.1"/>
    <property type="molecule type" value="Genomic_DNA"/>
</dbReference>
<keyword evidence="2" id="KW-1185">Reference proteome</keyword>
<organism evidence="1 2">
    <name type="scientific">Nostoc minutum NIES-26</name>
    <dbReference type="NCBI Taxonomy" id="1844469"/>
    <lineage>
        <taxon>Bacteria</taxon>
        <taxon>Bacillati</taxon>
        <taxon>Cyanobacteriota</taxon>
        <taxon>Cyanophyceae</taxon>
        <taxon>Nostocales</taxon>
        <taxon>Nostocaceae</taxon>
        <taxon>Nostoc</taxon>
    </lineage>
</organism>
<evidence type="ECO:0000313" key="1">
    <source>
        <dbReference type="EMBL" id="RCJ28047.1"/>
    </source>
</evidence>
<reference evidence="1" key="1">
    <citation type="submission" date="2016-04" db="EMBL/GenBank/DDBJ databases">
        <authorList>
            <person name="Tabuchi Yagui T.R."/>
        </authorList>
    </citation>
    <scope>NUCLEOTIDE SEQUENCE [LARGE SCALE GENOMIC DNA]</scope>
    <source>
        <strain evidence="1">NIES-26</strain>
    </source>
</reference>
<gene>
    <name evidence="1" type="ORF">A6770_24480</name>
</gene>
<sequence>MSGQGRSIYLFSQLNAHIQTIITPFRQNICAKLCDQQFLPASSGDENLDLVPNGQMKLIVGKENTIIEAIIRVLPSFFFQKRVI</sequence>